<evidence type="ECO:0000256" key="1">
    <source>
        <dbReference type="ARBA" id="ARBA00022669"/>
    </source>
</evidence>
<dbReference type="OMA" id="WVSKQCA"/>
<dbReference type="GO" id="GO:0005576">
    <property type="term" value="C:extracellular region"/>
    <property type="evidence" value="ECO:0007669"/>
    <property type="project" value="InterPro"/>
</dbReference>
<name>V4C6U8_LOTGI</name>
<dbReference type="InterPro" id="IPR002557">
    <property type="entry name" value="Chitin-bd_dom"/>
</dbReference>
<keyword evidence="4" id="KW-1015">Disulfide bond</keyword>
<evidence type="ECO:0000259" key="7">
    <source>
        <dbReference type="PROSITE" id="PS50940"/>
    </source>
</evidence>
<reference evidence="8 9" key="1">
    <citation type="journal article" date="2013" name="Nature">
        <title>Insights into bilaterian evolution from three spiralian genomes.</title>
        <authorList>
            <person name="Simakov O."/>
            <person name="Marletaz F."/>
            <person name="Cho S.J."/>
            <person name="Edsinger-Gonzales E."/>
            <person name="Havlak P."/>
            <person name="Hellsten U."/>
            <person name="Kuo D.H."/>
            <person name="Larsson T."/>
            <person name="Lv J."/>
            <person name="Arendt D."/>
            <person name="Savage R."/>
            <person name="Osoegawa K."/>
            <person name="de Jong P."/>
            <person name="Grimwood J."/>
            <person name="Chapman J.A."/>
            <person name="Shapiro H."/>
            <person name="Aerts A."/>
            <person name="Otillar R.P."/>
            <person name="Terry A.Y."/>
            <person name="Boore J.L."/>
            <person name="Grigoriev I.V."/>
            <person name="Lindberg D.R."/>
            <person name="Seaver E.C."/>
            <person name="Weisblat D.A."/>
            <person name="Putnam N.H."/>
            <person name="Rokhsar D.S."/>
        </authorList>
    </citation>
    <scope>NUCLEOTIDE SEQUENCE [LARGE SCALE GENOMIC DNA]</scope>
</reference>
<dbReference type="InterPro" id="IPR036508">
    <property type="entry name" value="Chitin-bd_dom_sf"/>
</dbReference>
<protein>
    <recommendedName>
        <fullName evidence="7">Chitin-binding type-2 domain-containing protein</fullName>
    </recommendedName>
</protein>
<dbReference type="STRING" id="225164.V4C6U8"/>
<evidence type="ECO:0000256" key="2">
    <source>
        <dbReference type="ARBA" id="ARBA00022729"/>
    </source>
</evidence>
<dbReference type="OrthoDB" id="7250310at2759"/>
<feature type="domain" description="Chitin-binding type-2" evidence="7">
    <location>
        <begin position="482"/>
        <end position="526"/>
    </location>
</feature>
<evidence type="ECO:0000256" key="6">
    <source>
        <dbReference type="SAM" id="SignalP"/>
    </source>
</evidence>
<keyword evidence="1" id="KW-0147">Chitin-binding</keyword>
<evidence type="ECO:0000256" key="4">
    <source>
        <dbReference type="ARBA" id="ARBA00023157"/>
    </source>
</evidence>
<feature type="domain" description="Chitin-binding type-2" evidence="7">
    <location>
        <begin position="589"/>
        <end position="631"/>
    </location>
</feature>
<dbReference type="InterPro" id="IPR051940">
    <property type="entry name" value="Chitin_bind-dev_reg"/>
</dbReference>
<organism evidence="8 9">
    <name type="scientific">Lottia gigantea</name>
    <name type="common">Giant owl limpet</name>
    <dbReference type="NCBI Taxonomy" id="225164"/>
    <lineage>
        <taxon>Eukaryota</taxon>
        <taxon>Metazoa</taxon>
        <taxon>Spiralia</taxon>
        <taxon>Lophotrochozoa</taxon>
        <taxon>Mollusca</taxon>
        <taxon>Gastropoda</taxon>
        <taxon>Patellogastropoda</taxon>
        <taxon>Lottioidea</taxon>
        <taxon>Lottiidae</taxon>
        <taxon>Lottia</taxon>
    </lineage>
</organism>
<gene>
    <name evidence="8" type="ORF">LOTGIDRAFT_214221</name>
</gene>
<dbReference type="PROSITE" id="PS50940">
    <property type="entry name" value="CHIT_BIND_II"/>
    <property type="match status" value="12"/>
</dbReference>
<dbReference type="SMART" id="SM00494">
    <property type="entry name" value="ChtBD2"/>
    <property type="match status" value="12"/>
</dbReference>
<keyword evidence="9" id="KW-1185">Reference proteome</keyword>
<feature type="chain" id="PRO_5004719859" description="Chitin-binding type-2 domain-containing protein" evidence="6">
    <location>
        <begin position="19"/>
        <end position="688"/>
    </location>
</feature>
<dbReference type="AlphaFoldDB" id="V4C6U8"/>
<keyword evidence="3" id="KW-0677">Repeat</keyword>
<feature type="domain" description="Chitin-binding type-2" evidence="7">
    <location>
        <begin position="306"/>
        <end position="361"/>
    </location>
</feature>
<dbReference type="KEGG" id="lgi:LOTGIDRAFT_214221"/>
<feature type="domain" description="Chitin-binding type-2" evidence="7">
    <location>
        <begin position="529"/>
        <end position="584"/>
    </location>
</feature>
<feature type="domain" description="Chitin-binding type-2" evidence="7">
    <location>
        <begin position="190"/>
        <end position="245"/>
    </location>
</feature>
<dbReference type="Gene3D" id="2.170.140.10">
    <property type="entry name" value="Chitin binding domain"/>
    <property type="match status" value="12"/>
</dbReference>
<dbReference type="RefSeq" id="XP_009051963.1">
    <property type="nucleotide sequence ID" value="XM_009053715.1"/>
</dbReference>
<proteinExistence type="predicted"/>
<dbReference type="SUPFAM" id="SSF57625">
    <property type="entry name" value="Invertebrate chitin-binding proteins"/>
    <property type="match status" value="12"/>
</dbReference>
<dbReference type="EMBL" id="KB201305">
    <property type="protein sequence ID" value="ESO97364.1"/>
    <property type="molecule type" value="Genomic_DNA"/>
</dbReference>
<feature type="domain" description="Chitin-binding type-2" evidence="7">
    <location>
        <begin position="16"/>
        <end position="71"/>
    </location>
</feature>
<feature type="domain" description="Chitin-binding type-2" evidence="7">
    <location>
        <begin position="422"/>
        <end position="477"/>
    </location>
</feature>
<dbReference type="Proteomes" id="UP000030746">
    <property type="component" value="Unassembled WGS sequence"/>
</dbReference>
<feature type="domain" description="Chitin-binding type-2" evidence="7">
    <location>
        <begin position="633"/>
        <end position="688"/>
    </location>
</feature>
<feature type="signal peptide" evidence="6">
    <location>
        <begin position="1"/>
        <end position="18"/>
    </location>
</feature>
<feature type="domain" description="Chitin-binding type-2" evidence="7">
    <location>
        <begin position="248"/>
        <end position="303"/>
    </location>
</feature>
<evidence type="ECO:0000313" key="8">
    <source>
        <dbReference type="EMBL" id="ESO97364.1"/>
    </source>
</evidence>
<dbReference type="PANTHER" id="PTHR23301">
    <property type="entry name" value="CHITIN BINDING PERITROPHIN-A"/>
    <property type="match status" value="1"/>
</dbReference>
<dbReference type="HOGENOM" id="CLU_420514_0_0_1"/>
<dbReference type="CTD" id="20246479"/>
<dbReference type="GO" id="GO:0008061">
    <property type="term" value="F:chitin binding"/>
    <property type="evidence" value="ECO:0007669"/>
    <property type="project" value="UniProtKB-KW"/>
</dbReference>
<evidence type="ECO:0000313" key="9">
    <source>
        <dbReference type="Proteomes" id="UP000030746"/>
    </source>
</evidence>
<feature type="domain" description="Chitin-binding type-2" evidence="7">
    <location>
        <begin position="74"/>
        <end position="129"/>
    </location>
</feature>
<feature type="domain" description="Chitin-binding type-2" evidence="7">
    <location>
        <begin position="132"/>
        <end position="187"/>
    </location>
</feature>
<sequence length="688" mass="74411">MMFVTALLLNLAILSIKACTGPELIEDPDDCTRYRECVNGEYISRSCAPDTGFNSSIGNCDNLYNLPNCNPDSSNACTGPGLVEDPDNITRYRECVNGEYVSRPCAPGTGFSQSLGICDHLSNLSSCNPDRNNTCTGPGLVEDPDNCTRYRECVNGEYVSRPCAPGTGFSQSLGICDHLFNLPNCNPDSNNTCTGPGLVEDPDNCTRYRECVNGEYVSRPCAPGTGFSQSLGICDHLFNLPNCNPDSNNTCTGPGLVEDPDNCTRYRECVNGEYVSRPCAPGTGFSQSLGICDHLFNLPDCNPDSNNTCTGPGLVEDPDNCTRYRECVNGEYVSRPCAPGTGFSQSLGICDHLFNLPNCNPDSNNTCTGPGLVEDPDNCTRYRQCVNGEYVSRPCAPGTGFSQSLGICDHLFNLPNCNPDSNNTCTGPGLVEDPDNCTRYRECVNGEYVSRPCAPGTGFSQSLGICDHLFNLPNCNPDSNNNPYNCTRYRECVNGEYVSRPCAPGTGFSPSLGICDHLYDLPSCNQDSSNACTETELVEDPDNCTRYRQCVNGEYISRACALGTGFNPSIGVCDHLSNLPSCKPDSSNDPDNCTRYRQCVNGEYVSRPCAPGTGFSQPGEYCDHLSNLPNCNPHTCTETELVEDPDNCTRYRKCVNGEYISRSCSPGTGFNQSGGYCVYLSSLPNCKP</sequence>
<dbReference type="Pfam" id="PF01607">
    <property type="entry name" value="CBM_14"/>
    <property type="match status" value="12"/>
</dbReference>
<evidence type="ECO:0000256" key="3">
    <source>
        <dbReference type="ARBA" id="ARBA00022737"/>
    </source>
</evidence>
<dbReference type="GeneID" id="20246479"/>
<feature type="domain" description="Chitin-binding type-2" evidence="7">
    <location>
        <begin position="364"/>
        <end position="419"/>
    </location>
</feature>
<dbReference type="PANTHER" id="PTHR23301:SF0">
    <property type="entry name" value="CHITIN-BINDING TYPE-2 DOMAIN-CONTAINING PROTEIN-RELATED"/>
    <property type="match status" value="1"/>
</dbReference>
<keyword evidence="5" id="KW-0325">Glycoprotein</keyword>
<keyword evidence="2 6" id="KW-0732">Signal</keyword>
<evidence type="ECO:0000256" key="5">
    <source>
        <dbReference type="ARBA" id="ARBA00023180"/>
    </source>
</evidence>
<accession>V4C6U8</accession>